<accession>A0A150GBY1</accession>
<sequence length="333" mass="35380">MGEGPLTLLKVAAAASSVPLAAIAYKGTGLAAFARAASVAAAAPLAVSVLAPSSRFTARATEPGPRIGGNDITGPEELRALLRAFRPLKLLKLLCEWGVGALGRCARRTESDEAYLQRLQEEVEQEEQQEAEKRRSSLEAAMDMAPAGVNFFLQTLERLLTGDPRETFLHPALLCSLARSVAVDAARGVLGALVARCIGAERAEPFRVEFGRAPGRIRELLMMMMMLQGGGSSSSLVTCALAAAQAAALAQAADFAVAVVQHTYCALRRGKRKGLAGWARGLGQQALRCSLLFGWRTLQLAIAAHLTTDLQRLPLGIVFELSTSLVTLRIQPP</sequence>
<keyword evidence="1" id="KW-0175">Coiled coil</keyword>
<evidence type="ECO:0000313" key="3">
    <source>
        <dbReference type="Proteomes" id="UP000075714"/>
    </source>
</evidence>
<reference evidence="3" key="1">
    <citation type="journal article" date="2016" name="Nat. Commun.">
        <title>The Gonium pectorale genome demonstrates co-option of cell cycle regulation during the evolution of multicellularity.</title>
        <authorList>
            <person name="Hanschen E.R."/>
            <person name="Marriage T.N."/>
            <person name="Ferris P.J."/>
            <person name="Hamaji T."/>
            <person name="Toyoda A."/>
            <person name="Fujiyama A."/>
            <person name="Neme R."/>
            <person name="Noguchi H."/>
            <person name="Minakuchi Y."/>
            <person name="Suzuki M."/>
            <person name="Kawai-Toyooka H."/>
            <person name="Smith D.R."/>
            <person name="Sparks H."/>
            <person name="Anderson J."/>
            <person name="Bakaric R."/>
            <person name="Luria V."/>
            <person name="Karger A."/>
            <person name="Kirschner M.W."/>
            <person name="Durand P.M."/>
            <person name="Michod R.E."/>
            <person name="Nozaki H."/>
            <person name="Olson B.J."/>
        </authorList>
    </citation>
    <scope>NUCLEOTIDE SEQUENCE [LARGE SCALE GENOMIC DNA]</scope>
    <source>
        <strain evidence="3">NIES-2863</strain>
    </source>
</reference>
<feature type="coiled-coil region" evidence="1">
    <location>
        <begin position="109"/>
        <end position="141"/>
    </location>
</feature>
<name>A0A150GBY1_GONPE</name>
<comment type="caution">
    <text evidence="2">The sequence shown here is derived from an EMBL/GenBank/DDBJ whole genome shotgun (WGS) entry which is preliminary data.</text>
</comment>
<dbReference type="Proteomes" id="UP000075714">
    <property type="component" value="Unassembled WGS sequence"/>
</dbReference>
<keyword evidence="3" id="KW-1185">Reference proteome</keyword>
<dbReference type="EMBL" id="LSYV01000037">
    <property type="protein sequence ID" value="KXZ47361.1"/>
    <property type="molecule type" value="Genomic_DNA"/>
</dbReference>
<protein>
    <submittedName>
        <fullName evidence="2">Uncharacterized protein</fullName>
    </submittedName>
</protein>
<organism evidence="2 3">
    <name type="scientific">Gonium pectorale</name>
    <name type="common">Green alga</name>
    <dbReference type="NCBI Taxonomy" id="33097"/>
    <lineage>
        <taxon>Eukaryota</taxon>
        <taxon>Viridiplantae</taxon>
        <taxon>Chlorophyta</taxon>
        <taxon>core chlorophytes</taxon>
        <taxon>Chlorophyceae</taxon>
        <taxon>CS clade</taxon>
        <taxon>Chlamydomonadales</taxon>
        <taxon>Volvocaceae</taxon>
        <taxon>Gonium</taxon>
    </lineage>
</organism>
<gene>
    <name evidence="2" type="ORF">GPECTOR_36g83</name>
</gene>
<dbReference type="AlphaFoldDB" id="A0A150GBY1"/>
<evidence type="ECO:0000256" key="1">
    <source>
        <dbReference type="SAM" id="Coils"/>
    </source>
</evidence>
<proteinExistence type="predicted"/>
<evidence type="ECO:0000313" key="2">
    <source>
        <dbReference type="EMBL" id="KXZ47361.1"/>
    </source>
</evidence>